<comment type="subcellular location">
    <subcellularLocation>
        <location evidence="1">Membrane</location>
        <topology evidence="1">Multi-pass membrane protein</topology>
    </subcellularLocation>
</comment>
<dbReference type="InterPro" id="IPR036259">
    <property type="entry name" value="MFS_trans_sf"/>
</dbReference>
<proteinExistence type="inferred from homology"/>
<dbReference type="SUPFAM" id="SSF103473">
    <property type="entry name" value="MFS general substrate transporter"/>
    <property type="match status" value="1"/>
</dbReference>
<feature type="transmembrane region" description="Helical" evidence="4">
    <location>
        <begin position="109"/>
        <end position="127"/>
    </location>
</feature>
<feature type="domain" description="Major facilitator superfamily (MFS) profile" evidence="5">
    <location>
        <begin position="66"/>
        <end position="410"/>
    </location>
</feature>
<feature type="transmembrane region" description="Helical" evidence="4">
    <location>
        <begin position="213"/>
        <end position="232"/>
    </location>
</feature>
<dbReference type="Gene3D" id="1.20.1250.20">
    <property type="entry name" value="MFS general substrate transporter like domains"/>
    <property type="match status" value="2"/>
</dbReference>
<protein>
    <submittedName>
        <fullName evidence="6">Major facilitator superfamily transporter</fullName>
    </submittedName>
</protein>
<feature type="compositionally biased region" description="Basic and acidic residues" evidence="3">
    <location>
        <begin position="1"/>
        <end position="13"/>
    </location>
</feature>
<keyword evidence="4" id="KW-1133">Transmembrane helix</keyword>
<dbReference type="PANTHER" id="PTHR11360:SF230">
    <property type="entry name" value="MONOCARBOXYLATE TRANSPORTER, PUTATIVE (AFU_ORTHOLOGUE AFUA_2G12790)-RELATED"/>
    <property type="match status" value="1"/>
</dbReference>
<dbReference type="PANTHER" id="PTHR11360">
    <property type="entry name" value="MONOCARBOXYLATE TRANSPORTER"/>
    <property type="match status" value="1"/>
</dbReference>
<dbReference type="InParanoid" id="A0A2P5HX22"/>
<gene>
    <name evidence="6" type="ORF">DHEL01_v206809</name>
</gene>
<dbReference type="Pfam" id="PF07690">
    <property type="entry name" value="MFS_1"/>
    <property type="match status" value="1"/>
</dbReference>
<evidence type="ECO:0000256" key="1">
    <source>
        <dbReference type="ARBA" id="ARBA00004141"/>
    </source>
</evidence>
<feature type="transmembrane region" description="Helical" evidence="4">
    <location>
        <begin position="68"/>
        <end position="89"/>
    </location>
</feature>
<feature type="transmembrane region" description="Helical" evidence="4">
    <location>
        <begin position="139"/>
        <end position="157"/>
    </location>
</feature>
<keyword evidence="7" id="KW-1185">Reference proteome</keyword>
<dbReference type="AlphaFoldDB" id="A0A2P5HX22"/>
<dbReference type="Proteomes" id="UP000094444">
    <property type="component" value="Unassembled WGS sequence"/>
</dbReference>
<sequence length="410" mass="43753">MEEKLDPITKSLDDGMTEYEQSEKSRAGLDNGEQLARGPLSDSQSGSAVGKPATLPTPLIIPDGGLRAWLTVAGSTAGVTATFGVINSVGTFQSYLASHQLHHFSARDVGWIPAINIFLCLFLGMQFGQLFDRFGPRGIMLISSVVFTGGMLGMSFLTCDPDPDELCSLGPASARTYALLVLTWGVLCGAAAAATTTTCLAVTAHWFDKRRGVAAGIVYAGSSVGGVTFPLLMRQTLPSLGWGWSVRIVALVVFCLLLVANLCIRGRHVELRRHAQTLKRVQIFDLSSFRDMRFLWATVGIAMFEFVVSAALGILPSWAEAEGFSQSVAFTVLAIYNAGSCCGRILAGIASDRLGALNTILSILVLSISCVFGLWLPVTKNRLALFYVFAALFGTTTGSIMSMAPVCISK</sequence>
<dbReference type="PROSITE" id="PS50850">
    <property type="entry name" value="MFS"/>
    <property type="match status" value="1"/>
</dbReference>
<feature type="transmembrane region" description="Helical" evidence="4">
    <location>
        <begin position="327"/>
        <end position="347"/>
    </location>
</feature>
<dbReference type="InterPro" id="IPR050327">
    <property type="entry name" value="Proton-linked_MCT"/>
</dbReference>
<keyword evidence="4" id="KW-0812">Transmembrane</keyword>
<evidence type="ECO:0000256" key="2">
    <source>
        <dbReference type="ARBA" id="ARBA00006727"/>
    </source>
</evidence>
<comment type="similarity">
    <text evidence="2">Belongs to the major facilitator superfamily. Monocarboxylate porter (TC 2.A.1.13) family.</text>
</comment>
<organism evidence="6 7">
    <name type="scientific">Diaporthe helianthi</name>
    <dbReference type="NCBI Taxonomy" id="158607"/>
    <lineage>
        <taxon>Eukaryota</taxon>
        <taxon>Fungi</taxon>
        <taxon>Dikarya</taxon>
        <taxon>Ascomycota</taxon>
        <taxon>Pezizomycotina</taxon>
        <taxon>Sordariomycetes</taxon>
        <taxon>Sordariomycetidae</taxon>
        <taxon>Diaporthales</taxon>
        <taxon>Diaporthaceae</taxon>
        <taxon>Diaporthe</taxon>
    </lineage>
</organism>
<reference evidence="6" key="1">
    <citation type="submission" date="2017-09" db="EMBL/GenBank/DDBJ databases">
        <title>Polyketide synthases of a Diaporthe helianthi virulent isolate.</title>
        <authorList>
            <person name="Baroncelli R."/>
        </authorList>
    </citation>
    <scope>NUCLEOTIDE SEQUENCE [LARGE SCALE GENOMIC DNA]</scope>
    <source>
        <strain evidence="6">7/96</strain>
    </source>
</reference>
<evidence type="ECO:0000259" key="5">
    <source>
        <dbReference type="PROSITE" id="PS50850"/>
    </source>
</evidence>
<feature type="transmembrane region" description="Helical" evidence="4">
    <location>
        <begin position="384"/>
        <end position="408"/>
    </location>
</feature>
<name>A0A2P5HX22_DIAHE</name>
<feature type="region of interest" description="Disordered" evidence="3">
    <location>
        <begin position="1"/>
        <end position="51"/>
    </location>
</feature>
<feature type="transmembrane region" description="Helical" evidence="4">
    <location>
        <begin position="177"/>
        <end position="201"/>
    </location>
</feature>
<comment type="caution">
    <text evidence="6">The sequence shown here is derived from an EMBL/GenBank/DDBJ whole genome shotgun (WGS) entry which is preliminary data.</text>
</comment>
<feature type="transmembrane region" description="Helical" evidence="4">
    <location>
        <begin position="244"/>
        <end position="264"/>
    </location>
</feature>
<feature type="transmembrane region" description="Helical" evidence="4">
    <location>
        <begin position="294"/>
        <end position="315"/>
    </location>
</feature>
<dbReference type="InterPro" id="IPR020846">
    <property type="entry name" value="MFS_dom"/>
</dbReference>
<dbReference type="EMBL" id="MAVT02000575">
    <property type="protein sequence ID" value="POS74795.1"/>
    <property type="molecule type" value="Genomic_DNA"/>
</dbReference>
<dbReference type="OrthoDB" id="6499973at2759"/>
<accession>A0A2P5HX22</accession>
<dbReference type="GO" id="GO:0022857">
    <property type="term" value="F:transmembrane transporter activity"/>
    <property type="evidence" value="ECO:0007669"/>
    <property type="project" value="InterPro"/>
</dbReference>
<evidence type="ECO:0000256" key="4">
    <source>
        <dbReference type="SAM" id="Phobius"/>
    </source>
</evidence>
<evidence type="ECO:0000313" key="7">
    <source>
        <dbReference type="Proteomes" id="UP000094444"/>
    </source>
</evidence>
<dbReference type="GO" id="GO:0016020">
    <property type="term" value="C:membrane"/>
    <property type="evidence" value="ECO:0007669"/>
    <property type="project" value="UniProtKB-SubCell"/>
</dbReference>
<evidence type="ECO:0000313" key="6">
    <source>
        <dbReference type="EMBL" id="POS74795.1"/>
    </source>
</evidence>
<feature type="transmembrane region" description="Helical" evidence="4">
    <location>
        <begin position="359"/>
        <end position="378"/>
    </location>
</feature>
<dbReference type="InterPro" id="IPR011701">
    <property type="entry name" value="MFS"/>
</dbReference>
<evidence type="ECO:0000256" key="3">
    <source>
        <dbReference type="SAM" id="MobiDB-lite"/>
    </source>
</evidence>
<keyword evidence="4" id="KW-0472">Membrane</keyword>